<dbReference type="RefSeq" id="WP_034891407.1">
    <property type="nucleotide sequence ID" value="NZ_JRUQ01000028.1"/>
</dbReference>
<dbReference type="PANTHER" id="PTHR34156">
    <property type="entry name" value="OUTER MEMBRANE PROTEIN-RELATED-RELATED"/>
    <property type="match status" value="1"/>
</dbReference>
<feature type="signal peptide" evidence="3">
    <location>
        <begin position="1"/>
        <end position="19"/>
    </location>
</feature>
<dbReference type="PROSITE" id="PS51257">
    <property type="entry name" value="PROKAR_LIPOPROTEIN"/>
    <property type="match status" value="1"/>
</dbReference>
<keyword evidence="1 3" id="KW-0732">Signal</keyword>
<accession>A0A0A3Z685</accession>
<evidence type="ECO:0000259" key="4">
    <source>
        <dbReference type="Pfam" id="PF07338"/>
    </source>
</evidence>
<dbReference type="AlphaFoldDB" id="A0A0A3Z685"/>
<dbReference type="SUPFAM" id="SSF159871">
    <property type="entry name" value="YdgH-like"/>
    <property type="match status" value="1"/>
</dbReference>
<dbReference type="NCBIfam" id="NF011433">
    <property type="entry name" value="PRK14864.1"/>
    <property type="match status" value="1"/>
</dbReference>
<evidence type="ECO:0000313" key="6">
    <source>
        <dbReference type="Proteomes" id="UP000030351"/>
    </source>
</evidence>
<feature type="region of interest" description="Disordered" evidence="2">
    <location>
        <begin position="18"/>
        <end position="60"/>
    </location>
</feature>
<protein>
    <submittedName>
        <fullName evidence="5">Biofilm stress and motility protein A</fullName>
    </submittedName>
</protein>
<dbReference type="eggNOG" id="COG3650">
    <property type="taxonomic scope" value="Bacteria"/>
</dbReference>
<dbReference type="InterPro" id="IPR025543">
    <property type="entry name" value="Dodecin-like"/>
</dbReference>
<dbReference type="Pfam" id="PF07338">
    <property type="entry name" value="YdgH_BhsA-like"/>
    <property type="match status" value="1"/>
</dbReference>
<proteinExistence type="predicted"/>
<dbReference type="PANTHER" id="PTHR34156:SF11">
    <property type="entry name" value="LIPOPROTEIN BSMA"/>
    <property type="match status" value="1"/>
</dbReference>
<name>A0A0A3Z685_9GAMM</name>
<comment type="caution">
    <text evidence="5">The sequence shown here is derived from an EMBL/GenBank/DDBJ whole genome shotgun (WGS) entry which is preliminary data.</text>
</comment>
<feature type="chain" id="PRO_5002017562" evidence="3">
    <location>
        <begin position="20"/>
        <end position="110"/>
    </location>
</feature>
<feature type="domain" description="YdgH/BhsA/McbA-like" evidence="4">
    <location>
        <begin position="48"/>
        <end position="100"/>
    </location>
</feature>
<evidence type="ECO:0000313" key="5">
    <source>
        <dbReference type="EMBL" id="KGT94370.1"/>
    </source>
</evidence>
<gene>
    <name evidence="5" type="ORF">NG99_09460</name>
</gene>
<dbReference type="Proteomes" id="UP000030351">
    <property type="component" value="Unassembled WGS sequence"/>
</dbReference>
<dbReference type="Gene3D" id="3.30.1660.10">
    <property type="entry name" value="Flavin-binding protein dodecin"/>
    <property type="match status" value="1"/>
</dbReference>
<dbReference type="InterPro" id="IPR036275">
    <property type="entry name" value="YdgH-like_sf"/>
</dbReference>
<reference evidence="5 6" key="1">
    <citation type="submission" date="2014-10" db="EMBL/GenBank/DDBJ databases">
        <title>Genome sequence of Erwinia typographi M043b.</title>
        <authorList>
            <person name="Chan K.-G."/>
            <person name="Tan W.-S."/>
        </authorList>
    </citation>
    <scope>NUCLEOTIDE SEQUENCE [LARGE SCALE GENOMIC DNA]</scope>
    <source>
        <strain evidence="5 6">M043b</strain>
    </source>
</reference>
<keyword evidence="6" id="KW-1185">Reference proteome</keyword>
<dbReference type="OrthoDB" id="6415092at2"/>
<dbReference type="InterPro" id="IPR051096">
    <property type="entry name" value="BhsA/McbA_stress_biofilm_assoc"/>
</dbReference>
<sequence>MCRLLTLLFILLTAGCSQLETRPEPPPPPTSRAQEVTRAQSQSLSQSRLGTVSVSEHGSPDDAERAIAAKANAAGAAYYYIQLVSETVMPGLWYSSAILYGPLTTASPQQ</sequence>
<dbReference type="EMBL" id="JRUQ01000028">
    <property type="protein sequence ID" value="KGT94370.1"/>
    <property type="molecule type" value="Genomic_DNA"/>
</dbReference>
<evidence type="ECO:0000256" key="2">
    <source>
        <dbReference type="SAM" id="MobiDB-lite"/>
    </source>
</evidence>
<evidence type="ECO:0000256" key="3">
    <source>
        <dbReference type="SAM" id="SignalP"/>
    </source>
</evidence>
<dbReference type="InterPro" id="IPR010854">
    <property type="entry name" value="YdgH/BhsA/McbA-like_dom"/>
</dbReference>
<dbReference type="STRING" id="371042.NG99_09460"/>
<organism evidence="5 6">
    <name type="scientific">Erwinia typographi</name>
    <dbReference type="NCBI Taxonomy" id="371042"/>
    <lineage>
        <taxon>Bacteria</taxon>
        <taxon>Pseudomonadati</taxon>
        <taxon>Pseudomonadota</taxon>
        <taxon>Gammaproteobacteria</taxon>
        <taxon>Enterobacterales</taxon>
        <taxon>Erwiniaceae</taxon>
        <taxon>Erwinia</taxon>
    </lineage>
</organism>
<evidence type="ECO:0000256" key="1">
    <source>
        <dbReference type="ARBA" id="ARBA00022729"/>
    </source>
</evidence>